<dbReference type="eggNOG" id="arCOG09446">
    <property type="taxonomic scope" value="Archaea"/>
</dbReference>
<dbReference type="EMBL" id="CP000780">
    <property type="protein sequence ID" value="ABS55444.1"/>
    <property type="molecule type" value="Genomic_DNA"/>
</dbReference>
<feature type="region of interest" description="Disordered" evidence="1">
    <location>
        <begin position="1"/>
        <end position="21"/>
    </location>
</feature>
<keyword evidence="3" id="KW-1185">Reference proteome</keyword>
<dbReference type="HOGENOM" id="CLU_2299318_0_0_2"/>
<evidence type="ECO:0000256" key="1">
    <source>
        <dbReference type="SAM" id="MobiDB-lite"/>
    </source>
</evidence>
<evidence type="ECO:0000313" key="2">
    <source>
        <dbReference type="EMBL" id="ABS55444.1"/>
    </source>
</evidence>
<reference evidence="3" key="1">
    <citation type="journal article" date="2015" name="Microbiology">
        <title>Genome of Methanoregula boonei 6A8 reveals adaptations to oligotrophic peatland environments.</title>
        <authorList>
            <person name="Braeuer S."/>
            <person name="Cadillo-Quiroz H."/>
            <person name="Kyrpides N."/>
            <person name="Woyke T."/>
            <person name="Goodwin L."/>
            <person name="Detter C."/>
            <person name="Podell S."/>
            <person name="Yavitt J.B."/>
            <person name="Zinder S.H."/>
        </authorList>
    </citation>
    <scope>NUCLEOTIDE SEQUENCE [LARGE SCALE GENOMIC DNA]</scope>
    <source>
        <strain evidence="3">DSM 21154 / JCM 14090 / 6A8</strain>
    </source>
</reference>
<name>A7I6T3_METB6</name>
<evidence type="ECO:0000313" key="3">
    <source>
        <dbReference type="Proteomes" id="UP000002408"/>
    </source>
</evidence>
<dbReference type="AlphaFoldDB" id="A7I6T3"/>
<dbReference type="Proteomes" id="UP000002408">
    <property type="component" value="Chromosome"/>
</dbReference>
<dbReference type="KEGG" id="mbn:Mboo_0926"/>
<feature type="compositionally biased region" description="Polar residues" evidence="1">
    <location>
        <begin position="1"/>
        <end position="14"/>
    </location>
</feature>
<sequence>MPENANTGTPGNVSRDSRAYPMERDGEVTSSLYLVQLTCPQCGKSTLHAEFPDHYEAWIKCSSCGFFMGMSHDEWHSMENSPNLNEKIKKMARKKKILEL</sequence>
<gene>
    <name evidence="2" type="ordered locus">Mboo_0926</name>
</gene>
<accession>A7I6T3</accession>
<organism evidence="2 3">
    <name type="scientific">Methanoregula boonei (strain DSM 21154 / JCM 14090 / 6A8)</name>
    <dbReference type="NCBI Taxonomy" id="456442"/>
    <lineage>
        <taxon>Archaea</taxon>
        <taxon>Methanobacteriati</taxon>
        <taxon>Methanobacteriota</taxon>
        <taxon>Stenosarchaea group</taxon>
        <taxon>Methanomicrobia</taxon>
        <taxon>Methanomicrobiales</taxon>
        <taxon>Methanoregulaceae</taxon>
        <taxon>Methanoregula</taxon>
    </lineage>
</organism>
<protein>
    <submittedName>
        <fullName evidence="2">Uncharacterized protein</fullName>
    </submittedName>
</protein>
<proteinExistence type="predicted"/>